<dbReference type="AlphaFoldDB" id="A5AGZ2"/>
<feature type="region of interest" description="Disordered" evidence="1">
    <location>
        <begin position="221"/>
        <end position="240"/>
    </location>
</feature>
<feature type="compositionally biased region" description="Polar residues" evidence="1">
    <location>
        <begin position="221"/>
        <end position="238"/>
    </location>
</feature>
<dbReference type="ExpressionAtlas" id="A5AGZ2">
    <property type="expression patterns" value="baseline and differential"/>
</dbReference>
<evidence type="ECO:0000313" key="2">
    <source>
        <dbReference type="EMBL" id="CAN71287.1"/>
    </source>
</evidence>
<organism evidence="2">
    <name type="scientific">Vitis vinifera</name>
    <name type="common">Grape</name>
    <dbReference type="NCBI Taxonomy" id="29760"/>
    <lineage>
        <taxon>Eukaryota</taxon>
        <taxon>Viridiplantae</taxon>
        <taxon>Streptophyta</taxon>
        <taxon>Embryophyta</taxon>
        <taxon>Tracheophyta</taxon>
        <taxon>Spermatophyta</taxon>
        <taxon>Magnoliopsida</taxon>
        <taxon>eudicotyledons</taxon>
        <taxon>Gunneridae</taxon>
        <taxon>Pentapetalae</taxon>
        <taxon>rosids</taxon>
        <taxon>Vitales</taxon>
        <taxon>Vitaceae</taxon>
        <taxon>Viteae</taxon>
        <taxon>Vitis</taxon>
    </lineage>
</organism>
<dbReference type="EMBL" id="AM426600">
    <property type="protein sequence ID" value="CAN71287.1"/>
    <property type="molecule type" value="Genomic_DNA"/>
</dbReference>
<reference evidence="2" key="1">
    <citation type="journal article" date="2007" name="PLoS ONE">
        <title>The first genome sequence of an elite grapevine cultivar (Pinot noir Vitis vinifera L.): coping with a highly heterozygous genome.</title>
        <authorList>
            <person name="Velasco R."/>
            <person name="Zharkikh A."/>
            <person name="Troggio M."/>
            <person name="Cartwright D.A."/>
            <person name="Cestaro A."/>
            <person name="Pruss D."/>
            <person name="Pindo M."/>
            <person name="FitzGerald L.M."/>
            <person name="Vezzulli S."/>
            <person name="Reid J."/>
            <person name="Malacarne G."/>
            <person name="Iliev D."/>
            <person name="Coppola G."/>
            <person name="Wardell B."/>
            <person name="Micheletti D."/>
            <person name="Macalma T."/>
            <person name="Facci M."/>
            <person name="Mitchell J.T."/>
            <person name="Perazzolli M."/>
            <person name="Eldredge G."/>
            <person name="Gatto P."/>
            <person name="Oyzerski R."/>
            <person name="Moretto M."/>
            <person name="Gutin N."/>
            <person name="Stefanini M."/>
            <person name="Chen Y."/>
            <person name="Segala C."/>
            <person name="Davenport C."/>
            <person name="Dematte L."/>
            <person name="Mraz A."/>
            <person name="Battilana J."/>
            <person name="Stormo K."/>
            <person name="Costa F."/>
            <person name="Tao Q."/>
            <person name="Si-Ammour A."/>
            <person name="Harkins T."/>
            <person name="Lackey A."/>
            <person name="Perbost C."/>
            <person name="Taillon B."/>
            <person name="Stella A."/>
            <person name="Solovyev V."/>
            <person name="Fawcett J.A."/>
            <person name="Sterck L."/>
            <person name="Vandepoele K."/>
            <person name="Grando S.M."/>
            <person name="Toppo S."/>
            <person name="Moser C."/>
            <person name="Lanchbury J."/>
            <person name="Bogden R."/>
            <person name="Skolnick M."/>
            <person name="Sgaramella V."/>
            <person name="Bhatnagar S.K."/>
            <person name="Fontana P."/>
            <person name="Gutin A."/>
            <person name="Van de Peer Y."/>
            <person name="Salamini F."/>
            <person name="Viola R."/>
        </authorList>
    </citation>
    <scope>NUCLEOTIDE SEQUENCE</scope>
</reference>
<feature type="region of interest" description="Disordered" evidence="1">
    <location>
        <begin position="52"/>
        <end position="80"/>
    </location>
</feature>
<feature type="compositionally biased region" description="Basic and acidic residues" evidence="1">
    <location>
        <begin position="52"/>
        <end position="67"/>
    </location>
</feature>
<sequence>MERGITCKKGRVEGRVGGIEKEEVMDTCKDLFLFMHMPPSYLLEYEASRRSKIQEEENDEEERRSNGEEEPLGAHLSSSLPPPSWASLFITSTTIPDFYEDQYYSTINVFISNNNYKRDGGEAVRVAEPLVQGRVREQPQLRRRVPGTSTSSGAAAEAFAGVPLPLVKTPMPLLTWHSLFAYTVLRVISELPAPGSEDFAGEEPGADLVCERRNIFVSSNRTHPCNGESSNEQGGANTRTRHEQTRMNCLSCSFLLETLGTPCQSSETSGGPSGDGEDVE</sequence>
<proteinExistence type="predicted"/>
<accession>A5AGZ2</accession>
<protein>
    <submittedName>
        <fullName evidence="2">Uncharacterized protein</fullName>
    </submittedName>
</protein>
<evidence type="ECO:0000256" key="1">
    <source>
        <dbReference type="SAM" id="MobiDB-lite"/>
    </source>
</evidence>
<gene>
    <name evidence="2" type="ORF">VITISV_007004</name>
</gene>
<name>A5AGZ2_VITVI</name>